<organism evidence="1 2">
    <name type="scientific">Pisum sativum</name>
    <name type="common">Garden pea</name>
    <name type="synonym">Lathyrus oleraceus</name>
    <dbReference type="NCBI Taxonomy" id="3888"/>
    <lineage>
        <taxon>Eukaryota</taxon>
        <taxon>Viridiplantae</taxon>
        <taxon>Streptophyta</taxon>
        <taxon>Embryophyta</taxon>
        <taxon>Tracheophyta</taxon>
        <taxon>Spermatophyta</taxon>
        <taxon>Magnoliopsida</taxon>
        <taxon>eudicotyledons</taxon>
        <taxon>Gunneridae</taxon>
        <taxon>Pentapetalae</taxon>
        <taxon>rosids</taxon>
        <taxon>fabids</taxon>
        <taxon>Fabales</taxon>
        <taxon>Fabaceae</taxon>
        <taxon>Papilionoideae</taxon>
        <taxon>50 kb inversion clade</taxon>
        <taxon>NPAAA clade</taxon>
        <taxon>Hologalegina</taxon>
        <taxon>IRL clade</taxon>
        <taxon>Fabeae</taxon>
        <taxon>Lathyrus</taxon>
    </lineage>
</organism>
<protein>
    <submittedName>
        <fullName evidence="1">Uncharacterized protein</fullName>
    </submittedName>
</protein>
<reference evidence="1 2" key="1">
    <citation type="journal article" date="2022" name="Nat. Genet.">
        <title>Improved pea reference genome and pan-genome highlight genomic features and evolutionary characteristics.</title>
        <authorList>
            <person name="Yang T."/>
            <person name="Liu R."/>
            <person name="Luo Y."/>
            <person name="Hu S."/>
            <person name="Wang D."/>
            <person name="Wang C."/>
            <person name="Pandey M.K."/>
            <person name="Ge S."/>
            <person name="Xu Q."/>
            <person name="Li N."/>
            <person name="Li G."/>
            <person name="Huang Y."/>
            <person name="Saxena R.K."/>
            <person name="Ji Y."/>
            <person name="Li M."/>
            <person name="Yan X."/>
            <person name="He Y."/>
            <person name="Liu Y."/>
            <person name="Wang X."/>
            <person name="Xiang C."/>
            <person name="Varshney R.K."/>
            <person name="Ding H."/>
            <person name="Gao S."/>
            <person name="Zong X."/>
        </authorList>
    </citation>
    <scope>NUCLEOTIDE SEQUENCE [LARGE SCALE GENOMIC DNA]</scope>
    <source>
        <strain evidence="1 2">cv. Zhongwan 6</strain>
    </source>
</reference>
<comment type="caution">
    <text evidence="1">The sequence shown here is derived from an EMBL/GenBank/DDBJ whole genome shotgun (WGS) entry which is preliminary data.</text>
</comment>
<gene>
    <name evidence="1" type="ORF">KIW84_012225</name>
</gene>
<proteinExistence type="predicted"/>
<keyword evidence="2" id="KW-1185">Reference proteome</keyword>
<evidence type="ECO:0000313" key="1">
    <source>
        <dbReference type="EMBL" id="KAI5443500.1"/>
    </source>
</evidence>
<dbReference type="Proteomes" id="UP001058974">
    <property type="component" value="Chromosome 1"/>
</dbReference>
<sequence>MPRQPKMGDRVEALEKQMENVTTTLQGLALQMQQQSVLLTELSKQTGKRTLEAEPYVGDLSQSESRLAGKKNTSDAMRMKLARLSMEGAKIHWFNLLMETEDDLSWEKLKKALIARYVGR</sequence>
<name>A0A9D5BH12_PEA</name>
<evidence type="ECO:0000313" key="2">
    <source>
        <dbReference type="Proteomes" id="UP001058974"/>
    </source>
</evidence>
<dbReference type="EMBL" id="JAMSHJ010000001">
    <property type="protein sequence ID" value="KAI5443500.1"/>
    <property type="molecule type" value="Genomic_DNA"/>
</dbReference>
<dbReference type="AlphaFoldDB" id="A0A9D5BH12"/>
<dbReference type="Gramene" id="Psat01G0222500-T1">
    <property type="protein sequence ID" value="KAI5443500.1"/>
    <property type="gene ID" value="KIW84_012225"/>
</dbReference>
<accession>A0A9D5BH12</accession>